<evidence type="ECO:0000256" key="9">
    <source>
        <dbReference type="ARBA" id="ARBA00074884"/>
    </source>
</evidence>
<evidence type="ECO:0000313" key="13">
    <source>
        <dbReference type="Proteomes" id="UP000238196"/>
    </source>
</evidence>
<evidence type="ECO:0000256" key="8">
    <source>
        <dbReference type="ARBA" id="ARBA00023136"/>
    </source>
</evidence>
<dbReference type="FunFam" id="3.40.50.720:FF:000096">
    <property type="entry name" value="tRNA cyclic N6-threonylcarbamoyladenosine(37) synthase TcdA"/>
    <property type="match status" value="1"/>
</dbReference>
<dbReference type="NCBIfam" id="NF011696">
    <property type="entry name" value="PRK15116.1"/>
    <property type="match status" value="1"/>
</dbReference>
<keyword evidence="6" id="KW-0067">ATP-binding</keyword>
<name>A0A2S5KQF4_9PROT</name>
<evidence type="ECO:0000256" key="1">
    <source>
        <dbReference type="ARBA" id="ARBA00004167"/>
    </source>
</evidence>
<dbReference type="PANTHER" id="PTHR43267">
    <property type="entry name" value="TRNA THREONYLCARBAMOYLADENOSINE DEHYDRATASE"/>
    <property type="match status" value="1"/>
</dbReference>
<dbReference type="InterPro" id="IPR000594">
    <property type="entry name" value="ThiF_NAD_FAD-bd"/>
</dbReference>
<keyword evidence="8" id="KW-0472">Membrane</keyword>
<evidence type="ECO:0000256" key="7">
    <source>
        <dbReference type="ARBA" id="ARBA00022989"/>
    </source>
</evidence>
<accession>A0A2S5KQF4</accession>
<dbReference type="GO" id="GO:0016020">
    <property type="term" value="C:membrane"/>
    <property type="evidence" value="ECO:0007669"/>
    <property type="project" value="UniProtKB-SubCell"/>
</dbReference>
<dbReference type="InterPro" id="IPR045886">
    <property type="entry name" value="ThiF/MoeB/HesA"/>
</dbReference>
<keyword evidence="7" id="KW-1133">Transmembrane helix</keyword>
<keyword evidence="4" id="KW-0812">Transmembrane</keyword>
<dbReference type="InterPro" id="IPR035985">
    <property type="entry name" value="Ubiquitin-activating_enz"/>
</dbReference>
<dbReference type="Gene3D" id="3.40.50.720">
    <property type="entry name" value="NAD(P)-binding Rossmann-like Domain"/>
    <property type="match status" value="1"/>
</dbReference>
<dbReference type="GO" id="GO:0061504">
    <property type="term" value="P:cyclic threonylcarbamoyladenosine biosynthetic process"/>
    <property type="evidence" value="ECO:0007669"/>
    <property type="project" value="TreeGrafter"/>
</dbReference>
<protein>
    <recommendedName>
        <fullName evidence="9">tRNA threonylcarbamoyladenosine dehydratase</fullName>
    </recommendedName>
    <alternativeName>
        <fullName evidence="10">t(6)A37 dehydratase</fullName>
    </alternativeName>
</protein>
<dbReference type="GO" id="GO:0008641">
    <property type="term" value="F:ubiquitin-like modifier activating enzyme activity"/>
    <property type="evidence" value="ECO:0007669"/>
    <property type="project" value="InterPro"/>
</dbReference>
<dbReference type="Pfam" id="PF00899">
    <property type="entry name" value="ThiF"/>
    <property type="match status" value="1"/>
</dbReference>
<dbReference type="AlphaFoldDB" id="A0A2S5KQF4"/>
<comment type="similarity">
    <text evidence="2">Belongs to the HesA/MoeB/ThiF family.</text>
</comment>
<dbReference type="PANTHER" id="PTHR43267:SF1">
    <property type="entry name" value="TRNA THREONYLCARBAMOYLADENOSINE DEHYDRATASE"/>
    <property type="match status" value="1"/>
</dbReference>
<evidence type="ECO:0000256" key="2">
    <source>
        <dbReference type="ARBA" id="ARBA00009919"/>
    </source>
</evidence>
<feature type="domain" description="THIF-type NAD/FAD binding fold" evidence="11">
    <location>
        <begin position="21"/>
        <end position="259"/>
    </location>
</feature>
<evidence type="ECO:0000256" key="4">
    <source>
        <dbReference type="ARBA" id="ARBA00022692"/>
    </source>
</evidence>
<dbReference type="Proteomes" id="UP000238196">
    <property type="component" value="Unassembled WGS sequence"/>
</dbReference>
<comment type="caution">
    <text evidence="12">The sequence shown here is derived from an EMBL/GenBank/DDBJ whole genome shotgun (WGS) entry which is preliminary data.</text>
</comment>
<dbReference type="GO" id="GO:0061503">
    <property type="term" value="F:tRNA threonylcarbamoyladenosine dehydratase"/>
    <property type="evidence" value="ECO:0007669"/>
    <property type="project" value="TreeGrafter"/>
</dbReference>
<sequence length="269" mass="28849">MSDASPLSENYLLRFGGIARLYGRAALEYFHNSHVCVIGIGGVGSWAVEALARSGIGQLTLIDLDDICISNVNRQIHALDGQIGKIKVNAMAERVQAINPECRVNVIEDFIGEDNLTECLPTSLDYVLDAIDSVRAKAALLNYCKRNKIAVITTGGAGGQVDPTQISITDLTKTTHDPLAARVRNQLRKQYGFPKGPKAKFSIDCVYSTEQLKYPQADGSVCLQKPSTEEGPVKLDCASGFGAATVVTSTFGMVAASRILNKLASKTAQ</sequence>
<evidence type="ECO:0000256" key="3">
    <source>
        <dbReference type="ARBA" id="ARBA00022598"/>
    </source>
</evidence>
<keyword evidence="5" id="KW-0547">Nucleotide-binding</keyword>
<organism evidence="12 13">
    <name type="scientific">Proteobacteria bacterium 228</name>
    <dbReference type="NCBI Taxonomy" id="2083153"/>
    <lineage>
        <taxon>Bacteria</taxon>
        <taxon>Pseudomonadati</taxon>
        <taxon>Pseudomonadota</taxon>
    </lineage>
</organism>
<evidence type="ECO:0000256" key="10">
    <source>
        <dbReference type="ARBA" id="ARBA00083375"/>
    </source>
</evidence>
<gene>
    <name evidence="12" type="ORF">C4K68_11685</name>
</gene>
<dbReference type="GO" id="GO:0005524">
    <property type="term" value="F:ATP binding"/>
    <property type="evidence" value="ECO:0007669"/>
    <property type="project" value="UniProtKB-KW"/>
</dbReference>
<comment type="subcellular location">
    <subcellularLocation>
        <location evidence="1">Membrane</location>
        <topology evidence="1">Single-pass membrane protein</topology>
    </subcellularLocation>
</comment>
<evidence type="ECO:0000256" key="6">
    <source>
        <dbReference type="ARBA" id="ARBA00022840"/>
    </source>
</evidence>
<evidence type="ECO:0000313" key="12">
    <source>
        <dbReference type="EMBL" id="PPC77077.1"/>
    </source>
</evidence>
<proteinExistence type="inferred from homology"/>
<dbReference type="SUPFAM" id="SSF69572">
    <property type="entry name" value="Activating enzymes of the ubiquitin-like proteins"/>
    <property type="match status" value="1"/>
</dbReference>
<dbReference type="CDD" id="cd00755">
    <property type="entry name" value="YgdL_like"/>
    <property type="match status" value="1"/>
</dbReference>
<reference evidence="12 13" key="1">
    <citation type="submission" date="2018-02" db="EMBL/GenBank/DDBJ databases">
        <title>novel marine gammaproteobacteria from coastal saline agro ecosystem.</title>
        <authorList>
            <person name="Krishnan R."/>
            <person name="Ramesh Kumar N."/>
        </authorList>
    </citation>
    <scope>NUCLEOTIDE SEQUENCE [LARGE SCALE GENOMIC DNA]</scope>
    <source>
        <strain evidence="12 13">228</strain>
    </source>
</reference>
<keyword evidence="3" id="KW-0436">Ligase</keyword>
<evidence type="ECO:0000259" key="11">
    <source>
        <dbReference type="Pfam" id="PF00899"/>
    </source>
</evidence>
<dbReference type="EMBL" id="PRLP01000035">
    <property type="protein sequence ID" value="PPC77077.1"/>
    <property type="molecule type" value="Genomic_DNA"/>
</dbReference>
<evidence type="ECO:0000256" key="5">
    <source>
        <dbReference type="ARBA" id="ARBA00022741"/>
    </source>
</evidence>
<dbReference type="OrthoDB" id="5289449at2"/>